<accession>A0A1M7DQF2</accession>
<gene>
    <name evidence="1" type="ORF">SAMN02745136_05748</name>
</gene>
<dbReference type="STRING" id="1121322.SAMN02745136_05748"/>
<evidence type="ECO:0000313" key="2">
    <source>
        <dbReference type="Proteomes" id="UP000184386"/>
    </source>
</evidence>
<dbReference type="AlphaFoldDB" id="A0A1M7DQF2"/>
<name>A0A1M7DQF2_9FIRM</name>
<dbReference type="EMBL" id="FRAC01000060">
    <property type="protein sequence ID" value="SHL81399.1"/>
    <property type="molecule type" value="Genomic_DNA"/>
</dbReference>
<evidence type="ECO:0000313" key="1">
    <source>
        <dbReference type="EMBL" id="SHL81399.1"/>
    </source>
</evidence>
<sequence>MNPLGAMETYQYDSLNRMVRAYLSDGNQIALTYDGYDGVLKAKDNNREVSFTYTILGSITSRTQGER</sequence>
<keyword evidence="2" id="KW-1185">Reference proteome</keyword>
<feature type="non-terminal residue" evidence="1">
    <location>
        <position position="67"/>
    </location>
</feature>
<proteinExistence type="predicted"/>
<reference evidence="1 2" key="1">
    <citation type="submission" date="2016-11" db="EMBL/GenBank/DDBJ databases">
        <authorList>
            <person name="Jaros S."/>
            <person name="Januszkiewicz K."/>
            <person name="Wedrychowicz H."/>
        </authorList>
    </citation>
    <scope>NUCLEOTIDE SEQUENCE [LARGE SCALE GENOMIC DNA]</scope>
    <source>
        <strain evidence="1 2">DSM 15929</strain>
    </source>
</reference>
<organism evidence="1 2">
    <name type="scientific">Anaerocolumna jejuensis DSM 15929</name>
    <dbReference type="NCBI Taxonomy" id="1121322"/>
    <lineage>
        <taxon>Bacteria</taxon>
        <taxon>Bacillati</taxon>
        <taxon>Bacillota</taxon>
        <taxon>Clostridia</taxon>
        <taxon>Lachnospirales</taxon>
        <taxon>Lachnospiraceae</taxon>
        <taxon>Anaerocolumna</taxon>
    </lineage>
</organism>
<protein>
    <submittedName>
        <fullName evidence="1">YD repeat-containing protein</fullName>
    </submittedName>
</protein>
<dbReference type="Proteomes" id="UP000184386">
    <property type="component" value="Unassembled WGS sequence"/>
</dbReference>
<dbReference type="Gene3D" id="2.180.10.10">
    <property type="entry name" value="RHS repeat-associated core"/>
    <property type="match status" value="1"/>
</dbReference>